<gene>
    <name evidence="8" type="ORF">DB88DRAFT_481702</name>
</gene>
<dbReference type="GO" id="GO:0005524">
    <property type="term" value="F:ATP binding"/>
    <property type="evidence" value="ECO:0007669"/>
    <property type="project" value="InterPro"/>
</dbReference>
<dbReference type="PROSITE" id="PS50089">
    <property type="entry name" value="ZF_RING_2"/>
    <property type="match status" value="1"/>
</dbReference>
<dbReference type="InterPro" id="IPR001841">
    <property type="entry name" value="Znf_RING"/>
</dbReference>
<feature type="region of interest" description="Disordered" evidence="5">
    <location>
        <begin position="1431"/>
        <end position="1457"/>
    </location>
</feature>
<dbReference type="GO" id="GO:0061630">
    <property type="term" value="F:ubiquitin protein ligase activity"/>
    <property type="evidence" value="ECO:0007669"/>
    <property type="project" value="TreeGrafter"/>
</dbReference>
<name>A0AAD9L7Z6_PAPLA</name>
<sequence>MASRTFSPSRDTLHPAPIMAEAPFPTASTHIVDLKSTRYDTAQLKAIVDEKFDKEKAHSFKAAETASPIGHSSPTLFHLHTLTIDATLSPPPEHLYFWRQDPSPNPEYQAYSSIREKVCSTVDPLTPVSLMPPTRRMLRNPAVLDKASGLFRALSHDVDGHSVLLYLPSSHEKRPLARLPALPTQVAQQWAPNSKAWDMQHWLHAAVALDPDDIPSRSQKYRDRKERFFLDTSAQLLWLPGEDGGTDLKLIVTTDLSVDLETLLSLPLPEIGREMVGLILHSLIPTSTPSPNLSESEARAAALRRFFDGLKSAPDLPYTFNVKTLQPKEMKCQLLPFQTRTLGLLLRREGSNIVPDIKPWIGDPKGFWDVLDFGGPIGRMAYRRVTGDLVRLESVRPSTDMKGKGKEGDVEEDIEVEGLSLSQRQSLPSVLDLSSVKGTMLCEEMGLGKTVEAIALTLLHRHPRSVGRHLSDEDLIIPDSDSVRNATEGSEHATSPSRVPVIDLLKGVPDQEDPRTREWIKREHAAFQGLTAYDPISQLKVTEVAATLIVTPPSLLKQWVSEIRRHSPYIRVCVYEGWKSLQKGIERQHAAAVRANKQAIEGKKRKAADNFRKDTVKKYQRLNGGGAMKVESDGEEEDEAVLQEESSLEICQRQFVDYVRAHDVVITTYNDLSADLKVALPAPPRSRRSNANYQIGERPRSPLVMVEWWRVIMDEVQLHSDQSGAANMVSHIPRVHALAMSGTPAKNDVSDLMGSLRFLRVPVLPQSTHLWHRLQQAPMQDAFEGIFSQIAVRTTKREVAGEFSLPSQTRLVVPIELSEIELHYYNDTLDRQRDLLHLPVEPGAERPADWRLDRPLFRACLKNLRQICTHIQVGQMQQQHIARGPRLHLGRDLMTMAEALQKMRDDHAQELLIESRVQMRALIRQGQLMILDETDDQRHRSALNLYRAARDKVDRQLVPIREHLQQLLSERTEQEVEADEAHDTPPRNMSQHERERSQAIQTARIAVREMLLIQHQTWFFEGDVHHVLKDQDSETQSYAAADAIRKEILARPLEIANKSISQLQKSLERSRAVEAVSDLQVRDTDMRGGILTSGFAEQANELLKILNGNAELLFAWRKKIIELLSSPIDTEGDIAPIEGKGTDVEDPEAEYYAQALQAQGDVEAYLIAYAAIVADRKEFMFEDRRNLLAEHDGRVKKLRTTRAAHNALVDGVAEVQGEVAEQAALLMAERQAFRQARELKDCMRPLKGIVMDMNPALLGDSRPEEKAIARMITQKLKSYIDAQMERHEKLSKELEVFRAIFNKRVKYFSALQEISDSVTAPEFKNLADDITESRTKVIESETKLARMTVKGRFLQYLSSKDDGADELREECIICLGSSDDKNGVLLECGHFFCRSCFRELRRARQRNCPSCRTLINDRAITNIRLGVAKAETKEESSAQSPSAAETIPEAGSSSQAEVVEDKEADVDLAELESRRREADLAKIKYLDVERRREVAHLDMMGEYGSKINFLIKHLLWYRFKEPDARHVIFSNWFDSLNIVTNALQANNIRYVSFDQSGRNRDAVERFKNDPTISVFLLHAERESSGLTLTSCRVVHLLEPVLRHSFELQAIGRVDRLGQDRETTVFCYATTNTVESRILAQGVRNGTSIYLKDEAGDEIVADMPNVVSAAHKGGDLASDGNEEELLKLIT</sequence>
<dbReference type="SMART" id="SM00487">
    <property type="entry name" value="DEXDc"/>
    <property type="match status" value="1"/>
</dbReference>
<dbReference type="Pfam" id="PF13920">
    <property type="entry name" value="zf-C3HC4_3"/>
    <property type="match status" value="1"/>
</dbReference>
<keyword evidence="3" id="KW-0067">ATP-binding</keyword>
<dbReference type="GO" id="GO:0016787">
    <property type="term" value="F:hydrolase activity"/>
    <property type="evidence" value="ECO:0007669"/>
    <property type="project" value="UniProtKB-KW"/>
</dbReference>
<organism evidence="8 9">
    <name type="scientific">Papiliotrema laurentii</name>
    <name type="common">Cryptococcus laurentii</name>
    <dbReference type="NCBI Taxonomy" id="5418"/>
    <lineage>
        <taxon>Eukaryota</taxon>
        <taxon>Fungi</taxon>
        <taxon>Dikarya</taxon>
        <taxon>Basidiomycota</taxon>
        <taxon>Agaricomycotina</taxon>
        <taxon>Tremellomycetes</taxon>
        <taxon>Tremellales</taxon>
        <taxon>Rhynchogastremaceae</taxon>
        <taxon>Papiliotrema</taxon>
    </lineage>
</organism>
<evidence type="ECO:0000256" key="5">
    <source>
        <dbReference type="SAM" id="MobiDB-lite"/>
    </source>
</evidence>
<dbReference type="InterPro" id="IPR059033">
    <property type="entry name" value="C144_05_dom"/>
</dbReference>
<evidence type="ECO:0000256" key="4">
    <source>
        <dbReference type="PROSITE-ProRule" id="PRU00175"/>
    </source>
</evidence>
<feature type="region of interest" description="Disordered" evidence="5">
    <location>
        <begin position="969"/>
        <end position="996"/>
    </location>
</feature>
<feature type="compositionally biased region" description="Polar residues" evidence="5">
    <location>
        <begin position="1"/>
        <end position="10"/>
    </location>
</feature>
<dbReference type="InterPro" id="IPR027417">
    <property type="entry name" value="P-loop_NTPase"/>
</dbReference>
<feature type="domain" description="RING-type" evidence="6">
    <location>
        <begin position="1371"/>
        <end position="1412"/>
    </location>
</feature>
<comment type="caution">
    <text evidence="8">The sequence shown here is derived from an EMBL/GenBank/DDBJ whole genome shotgun (WGS) entry which is preliminary data.</text>
</comment>
<dbReference type="PROSITE" id="PS51192">
    <property type="entry name" value="HELICASE_ATP_BIND_1"/>
    <property type="match status" value="1"/>
</dbReference>
<dbReference type="SMART" id="SM00184">
    <property type="entry name" value="RING"/>
    <property type="match status" value="1"/>
</dbReference>
<evidence type="ECO:0000256" key="1">
    <source>
        <dbReference type="ARBA" id="ARBA00022741"/>
    </source>
</evidence>
<dbReference type="InterPro" id="IPR001650">
    <property type="entry name" value="Helicase_C-like"/>
</dbReference>
<keyword evidence="1" id="KW-0547">Nucleotide-binding</keyword>
<keyword evidence="4" id="KW-0863">Zinc-finger</keyword>
<evidence type="ECO:0000256" key="2">
    <source>
        <dbReference type="ARBA" id="ARBA00022801"/>
    </source>
</evidence>
<dbReference type="Gene3D" id="3.30.40.10">
    <property type="entry name" value="Zinc/RING finger domain, C3HC4 (zinc finger)"/>
    <property type="match status" value="1"/>
</dbReference>
<dbReference type="GO" id="GO:0005634">
    <property type="term" value="C:nucleus"/>
    <property type="evidence" value="ECO:0007669"/>
    <property type="project" value="TreeGrafter"/>
</dbReference>
<dbReference type="SUPFAM" id="SSF57850">
    <property type="entry name" value="RING/U-box"/>
    <property type="match status" value="1"/>
</dbReference>
<dbReference type="InterPro" id="IPR052583">
    <property type="entry name" value="ATP-helicase/E3_Ub-Ligase"/>
</dbReference>
<evidence type="ECO:0000259" key="7">
    <source>
        <dbReference type="PROSITE" id="PS51192"/>
    </source>
</evidence>
<dbReference type="Gene3D" id="3.40.50.300">
    <property type="entry name" value="P-loop containing nucleotide triphosphate hydrolases"/>
    <property type="match status" value="2"/>
</dbReference>
<evidence type="ECO:0000256" key="3">
    <source>
        <dbReference type="ARBA" id="ARBA00022840"/>
    </source>
</evidence>
<protein>
    <submittedName>
        <fullName evidence="8">SNF2 family N-terminal domain-containing protein</fullName>
    </submittedName>
</protein>
<evidence type="ECO:0000313" key="9">
    <source>
        <dbReference type="Proteomes" id="UP001182556"/>
    </source>
</evidence>
<evidence type="ECO:0000259" key="6">
    <source>
        <dbReference type="PROSITE" id="PS50089"/>
    </source>
</evidence>
<dbReference type="GO" id="GO:0008270">
    <property type="term" value="F:zinc ion binding"/>
    <property type="evidence" value="ECO:0007669"/>
    <property type="project" value="UniProtKB-KW"/>
</dbReference>
<accession>A0AAD9L7Z6</accession>
<keyword evidence="9" id="KW-1185">Reference proteome</keyword>
<dbReference type="CDD" id="cd16449">
    <property type="entry name" value="RING-HC"/>
    <property type="match status" value="1"/>
</dbReference>
<dbReference type="InterPro" id="IPR000330">
    <property type="entry name" value="SNF2_N"/>
</dbReference>
<dbReference type="Pfam" id="PF00271">
    <property type="entry name" value="Helicase_C"/>
    <property type="match status" value="1"/>
</dbReference>
<reference evidence="8" key="1">
    <citation type="submission" date="2023-02" db="EMBL/GenBank/DDBJ databases">
        <title>Identification and recombinant expression of a fungal hydrolase from Papiliotrema laurentii that hydrolyzes apple cutin and clears colloidal polyester polyurethane.</title>
        <authorList>
            <consortium name="DOE Joint Genome Institute"/>
            <person name="Roman V.A."/>
            <person name="Bojanowski C."/>
            <person name="Crable B.R."/>
            <person name="Wagner D.N."/>
            <person name="Hung C.S."/>
            <person name="Nadeau L.J."/>
            <person name="Schratz L."/>
            <person name="Haridas S."/>
            <person name="Pangilinan J."/>
            <person name="Lipzen A."/>
            <person name="Na H."/>
            <person name="Yan M."/>
            <person name="Ng V."/>
            <person name="Grigoriev I.V."/>
            <person name="Spatafora J.W."/>
            <person name="Barlow D."/>
            <person name="Biffinger J."/>
            <person name="Kelley-Loughnane N."/>
            <person name="Varaljay V.A."/>
            <person name="Crookes-Goodson W.J."/>
        </authorList>
    </citation>
    <scope>NUCLEOTIDE SEQUENCE</scope>
    <source>
        <strain evidence="8">5307AH</strain>
    </source>
</reference>
<keyword evidence="4" id="KW-0862">Zinc</keyword>
<dbReference type="PANTHER" id="PTHR45865">
    <property type="entry name" value="E3 UBIQUITIN-PROTEIN LIGASE SHPRH FAMILY MEMBER"/>
    <property type="match status" value="1"/>
</dbReference>
<evidence type="ECO:0000313" key="8">
    <source>
        <dbReference type="EMBL" id="KAK1926408.1"/>
    </source>
</evidence>
<keyword evidence="4" id="KW-0479">Metal-binding</keyword>
<dbReference type="GO" id="GO:0000209">
    <property type="term" value="P:protein polyubiquitination"/>
    <property type="evidence" value="ECO:0007669"/>
    <property type="project" value="TreeGrafter"/>
</dbReference>
<dbReference type="CDD" id="cd18793">
    <property type="entry name" value="SF2_C_SNF"/>
    <property type="match status" value="1"/>
</dbReference>
<proteinExistence type="predicted"/>
<dbReference type="SUPFAM" id="SSF52540">
    <property type="entry name" value="P-loop containing nucleoside triphosphate hydrolases"/>
    <property type="match status" value="2"/>
</dbReference>
<dbReference type="EMBL" id="JAODAN010000002">
    <property type="protein sequence ID" value="KAK1926408.1"/>
    <property type="molecule type" value="Genomic_DNA"/>
</dbReference>
<feature type="domain" description="Helicase ATP-binding" evidence="7">
    <location>
        <begin position="644"/>
        <end position="762"/>
    </location>
</feature>
<dbReference type="Proteomes" id="UP001182556">
    <property type="component" value="Unassembled WGS sequence"/>
</dbReference>
<dbReference type="Pfam" id="PF26021">
    <property type="entry name" value="Ferritin_C144_05"/>
    <property type="match status" value="1"/>
</dbReference>
<dbReference type="PANTHER" id="PTHR45865:SF1">
    <property type="entry name" value="E3 UBIQUITIN-PROTEIN LIGASE SHPRH"/>
    <property type="match status" value="1"/>
</dbReference>
<dbReference type="InterPro" id="IPR049730">
    <property type="entry name" value="SNF2/RAD54-like_C"/>
</dbReference>
<dbReference type="Pfam" id="PF00176">
    <property type="entry name" value="SNF2-rel_dom"/>
    <property type="match status" value="1"/>
</dbReference>
<dbReference type="Gene3D" id="3.40.50.10810">
    <property type="entry name" value="Tandem AAA-ATPase domain"/>
    <property type="match status" value="2"/>
</dbReference>
<dbReference type="InterPro" id="IPR014001">
    <property type="entry name" value="Helicase_ATP-bd"/>
</dbReference>
<dbReference type="GO" id="GO:0006974">
    <property type="term" value="P:DNA damage response"/>
    <property type="evidence" value="ECO:0007669"/>
    <property type="project" value="TreeGrafter"/>
</dbReference>
<feature type="region of interest" description="Disordered" evidence="5">
    <location>
        <begin position="1"/>
        <end position="20"/>
    </location>
</feature>
<dbReference type="InterPro" id="IPR013083">
    <property type="entry name" value="Znf_RING/FYVE/PHD"/>
</dbReference>
<dbReference type="InterPro" id="IPR038718">
    <property type="entry name" value="SNF2-like_sf"/>
</dbReference>
<keyword evidence="2" id="KW-0378">Hydrolase</keyword>